<dbReference type="AlphaFoldDB" id="A0AAW7JV85"/>
<sequence length="41" mass="5028">MKNSERFVEYHQIENRQNRLPIGSQLPWFLPLLNRSYQAPR</sequence>
<reference evidence="1 3" key="1">
    <citation type="submission" date="2015-03" db="EMBL/GenBank/DDBJ databases">
        <authorList>
            <consortium name="Pathogen Informatics"/>
            <person name="Murphy D."/>
        </authorList>
    </citation>
    <scope>NUCLEOTIDE SEQUENCE [LARGE SCALE GENOMIC DNA]</scope>
    <source>
        <strain evidence="3">type strain: CIP110231</strain>
        <strain evidence="1">Type strain: CIP110231</strain>
    </source>
</reference>
<reference evidence="2" key="2">
    <citation type="submission" date="2023-06" db="EMBL/GenBank/DDBJ databases">
        <authorList>
            <person name="Polev D.E."/>
            <person name="Saitova A.T."/>
            <person name="Bogumilchik E.A."/>
            <person name="Kokorina G.I."/>
            <person name="Voskresenskaia E.A."/>
        </authorList>
    </citation>
    <scope>NUCLEOTIDE SEQUENCE</scope>
    <source>
        <strain evidence="2">2145 StPb PI</strain>
    </source>
</reference>
<protein>
    <submittedName>
        <fullName evidence="2">Uncharacterized protein</fullName>
    </submittedName>
</protein>
<comment type="caution">
    <text evidence="2">The sequence shown here is derived from an EMBL/GenBank/DDBJ whole genome shotgun (WGS) entry which is preliminary data.</text>
</comment>
<evidence type="ECO:0000313" key="3">
    <source>
        <dbReference type="Proteomes" id="UP000040578"/>
    </source>
</evidence>
<name>A0AAW7JV85_9GAMM</name>
<evidence type="ECO:0000313" key="2">
    <source>
        <dbReference type="EMBL" id="MDN0086376.1"/>
    </source>
</evidence>
<dbReference type="EMBL" id="CPYD01000005">
    <property type="protein sequence ID" value="CNE50683.1"/>
    <property type="molecule type" value="Genomic_DNA"/>
</dbReference>
<accession>A0AAW7JV85</accession>
<dbReference type="EMBL" id="JAUEHU010000002">
    <property type="protein sequence ID" value="MDN0086376.1"/>
    <property type="molecule type" value="Genomic_DNA"/>
</dbReference>
<dbReference type="Proteomes" id="UP000040578">
    <property type="component" value="Unassembled WGS sequence"/>
</dbReference>
<keyword evidence="3" id="KW-1185">Reference proteome</keyword>
<dbReference type="RefSeq" id="WP_268872389.1">
    <property type="nucleotide sequence ID" value="NZ_CPYD01000005.1"/>
</dbReference>
<gene>
    <name evidence="1" type="ORF">ERS137967_01746</name>
    <name evidence="2" type="ORF">QVN42_03035</name>
</gene>
<proteinExistence type="predicted"/>
<organism evidence="2 4">
    <name type="scientific">Yersinia nurmii</name>
    <dbReference type="NCBI Taxonomy" id="685706"/>
    <lineage>
        <taxon>Bacteria</taxon>
        <taxon>Pseudomonadati</taxon>
        <taxon>Pseudomonadota</taxon>
        <taxon>Gammaproteobacteria</taxon>
        <taxon>Enterobacterales</taxon>
        <taxon>Yersiniaceae</taxon>
        <taxon>Yersinia</taxon>
    </lineage>
</organism>
<evidence type="ECO:0000313" key="4">
    <source>
        <dbReference type="Proteomes" id="UP001167864"/>
    </source>
</evidence>
<evidence type="ECO:0000313" key="1">
    <source>
        <dbReference type="EMBL" id="CNE50683.1"/>
    </source>
</evidence>
<dbReference type="Proteomes" id="UP001167864">
    <property type="component" value="Unassembled WGS sequence"/>
</dbReference>